<dbReference type="EMBL" id="SDGY01000001">
    <property type="protein sequence ID" value="TYC47406.1"/>
    <property type="molecule type" value="Genomic_DNA"/>
</dbReference>
<organism evidence="5 6">
    <name type="scientific">Leuconostoc litchii</name>
    <dbReference type="NCBI Taxonomy" id="1981069"/>
    <lineage>
        <taxon>Bacteria</taxon>
        <taxon>Bacillati</taxon>
        <taxon>Bacillota</taxon>
        <taxon>Bacilli</taxon>
        <taxon>Lactobacillales</taxon>
        <taxon>Lactobacillaceae</taxon>
        <taxon>Leuconostoc</taxon>
    </lineage>
</organism>
<keyword evidence="1" id="KW-0479">Metal-binding</keyword>
<sequence>MIKGINVDYQGRCQHWHSVVDIVANLCAKCKCFYACYECHDVMNLHKFEPMSINNEERAVMCGVCNYQMTVWSYQHSNYQCPNCHHAFNQRCSLHNNTYFC</sequence>
<dbReference type="InterPro" id="IPR016694">
    <property type="entry name" value="UCP017292"/>
</dbReference>
<dbReference type="OrthoDB" id="882119at2"/>
<dbReference type="PIRSF" id="PIRSF017292">
    <property type="entry name" value="UCP017292_Znf_CHY"/>
    <property type="match status" value="1"/>
</dbReference>
<dbReference type="InterPro" id="IPR002219">
    <property type="entry name" value="PKC_DAG/PE"/>
</dbReference>
<evidence type="ECO:0000256" key="3">
    <source>
        <dbReference type="ARBA" id="ARBA00022833"/>
    </source>
</evidence>
<comment type="caution">
    <text evidence="5">The sequence shown here is derived from an EMBL/GenBank/DDBJ whole genome shotgun (WGS) entry which is preliminary data.</text>
</comment>
<evidence type="ECO:0000313" key="5">
    <source>
        <dbReference type="EMBL" id="TYC47406.1"/>
    </source>
</evidence>
<keyword evidence="6" id="KW-1185">Reference proteome</keyword>
<dbReference type="Proteomes" id="UP000442244">
    <property type="component" value="Unassembled WGS sequence"/>
</dbReference>
<keyword evidence="3" id="KW-0862">Zinc</keyword>
<evidence type="ECO:0000259" key="4">
    <source>
        <dbReference type="PROSITE" id="PS50081"/>
    </source>
</evidence>
<feature type="domain" description="Phorbol-ester/DAG-type" evidence="4">
    <location>
        <begin position="45"/>
        <end position="101"/>
    </location>
</feature>
<dbReference type="Pfam" id="PF05495">
    <property type="entry name" value="zf-CHY"/>
    <property type="match status" value="1"/>
</dbReference>
<evidence type="ECO:0000313" key="6">
    <source>
        <dbReference type="Proteomes" id="UP000442244"/>
    </source>
</evidence>
<dbReference type="PROSITE" id="PS50081">
    <property type="entry name" value="ZF_DAG_PE_2"/>
    <property type="match status" value="1"/>
</dbReference>
<gene>
    <name evidence="5" type="ORF">ESZ47_04510</name>
</gene>
<dbReference type="InterPro" id="IPR037274">
    <property type="entry name" value="Znf_CHY_sf"/>
</dbReference>
<keyword evidence="2" id="KW-0863">Zinc-finger</keyword>
<name>A0A6P2CNG2_9LACO</name>
<protein>
    <recommendedName>
        <fullName evidence="4">Phorbol-ester/DAG-type domain-containing protein</fullName>
    </recommendedName>
</protein>
<dbReference type="GO" id="GO:0008270">
    <property type="term" value="F:zinc ion binding"/>
    <property type="evidence" value="ECO:0007669"/>
    <property type="project" value="UniProtKB-KW"/>
</dbReference>
<proteinExistence type="predicted"/>
<evidence type="ECO:0000256" key="1">
    <source>
        <dbReference type="ARBA" id="ARBA00022723"/>
    </source>
</evidence>
<dbReference type="InterPro" id="IPR008913">
    <property type="entry name" value="Znf_CHY"/>
</dbReference>
<dbReference type="AlphaFoldDB" id="A0A6P2CNG2"/>
<reference evidence="5 6" key="1">
    <citation type="submission" date="2019-01" db="EMBL/GenBank/DDBJ databases">
        <title>Leuconostoc litchii sp. nov., a novel lactic acid bacterium isolated from lychee.</title>
        <authorList>
            <person name="Wang L.-T."/>
        </authorList>
    </citation>
    <scope>NUCLEOTIDE SEQUENCE [LARGE SCALE GENOMIC DNA]</scope>
    <source>
        <strain evidence="5 6">MB7</strain>
    </source>
</reference>
<accession>A0A6P2CNG2</accession>
<evidence type="ECO:0000256" key="2">
    <source>
        <dbReference type="ARBA" id="ARBA00022771"/>
    </source>
</evidence>
<dbReference type="SUPFAM" id="SSF161219">
    <property type="entry name" value="CHY zinc finger-like"/>
    <property type="match status" value="1"/>
</dbReference>